<dbReference type="InterPro" id="IPR018114">
    <property type="entry name" value="TRYPSIN_HIS"/>
</dbReference>
<evidence type="ECO:0000313" key="12">
    <source>
        <dbReference type="Proteomes" id="UP001151699"/>
    </source>
</evidence>
<keyword evidence="2 8" id="KW-0645">Protease</keyword>
<dbReference type="InterPro" id="IPR033116">
    <property type="entry name" value="TRYPSIN_SER"/>
</dbReference>
<evidence type="ECO:0000256" key="7">
    <source>
        <dbReference type="ARBA" id="ARBA00024195"/>
    </source>
</evidence>
<evidence type="ECO:0000256" key="2">
    <source>
        <dbReference type="ARBA" id="ARBA00022670"/>
    </source>
</evidence>
<dbReference type="InterPro" id="IPR050430">
    <property type="entry name" value="Peptidase_S1"/>
</dbReference>
<feature type="domain" description="Peptidase S1" evidence="10">
    <location>
        <begin position="25"/>
        <end position="272"/>
    </location>
</feature>
<dbReference type="PROSITE" id="PS00135">
    <property type="entry name" value="TRYPSIN_SER"/>
    <property type="match status" value="1"/>
</dbReference>
<dbReference type="PANTHER" id="PTHR24276">
    <property type="entry name" value="POLYSERASE-RELATED"/>
    <property type="match status" value="1"/>
</dbReference>
<dbReference type="InterPro" id="IPR009003">
    <property type="entry name" value="Peptidase_S1_PA"/>
</dbReference>
<accession>A0A9Q0N8C9</accession>
<name>A0A9Q0N8C9_9DIPT</name>
<sequence length="276" mass="30164">MNWQIVSVWLLLTLLHSHVNSQQRIYGGHKIDITEAPYMVGVTVIRTPDPQPGQKVEVYNCGGTILRKNLILTAAHCNTNGSYDNIYPAGNYYITVGANTNELSDGVLHYVKKVNVHPEYKGGHEHHFFHDVAVLELTEEIELNDKAQLTELAESGDKAPVGTPVVVKGWGVNPDHNNDNHLYAVELDVISAKECIEKVAGGKVEDVEKHQICAFAPGKSHCEGDSGGPLIDTKINRQVGIVSYGAVDCTLGKPDIYTRVTDVLDFINGIIEEASG</sequence>
<keyword evidence="4 8" id="KW-0378">Hydrolase</keyword>
<dbReference type="AlphaFoldDB" id="A0A9Q0N8C9"/>
<comment type="subcellular location">
    <subcellularLocation>
        <location evidence="1">Secreted</location>
        <location evidence="1">Extracellular space</location>
    </subcellularLocation>
</comment>
<reference evidence="11" key="1">
    <citation type="submission" date="2022-07" db="EMBL/GenBank/DDBJ databases">
        <authorList>
            <person name="Trinca V."/>
            <person name="Uliana J.V.C."/>
            <person name="Torres T.T."/>
            <person name="Ward R.J."/>
            <person name="Monesi N."/>
        </authorList>
    </citation>
    <scope>NUCLEOTIDE SEQUENCE</scope>
    <source>
        <strain evidence="11">HSMRA1968</strain>
        <tissue evidence="11">Whole embryos</tissue>
    </source>
</reference>
<dbReference type="InterPro" id="IPR043504">
    <property type="entry name" value="Peptidase_S1_PA_chymotrypsin"/>
</dbReference>
<evidence type="ECO:0000256" key="8">
    <source>
        <dbReference type="RuleBase" id="RU363034"/>
    </source>
</evidence>
<dbReference type="EMBL" id="WJQU01000001">
    <property type="protein sequence ID" value="KAJ6645600.1"/>
    <property type="molecule type" value="Genomic_DNA"/>
</dbReference>
<dbReference type="GO" id="GO:0007586">
    <property type="term" value="P:digestion"/>
    <property type="evidence" value="ECO:0007669"/>
    <property type="project" value="UniProtKB-KW"/>
</dbReference>
<keyword evidence="12" id="KW-1185">Reference proteome</keyword>
<evidence type="ECO:0000313" key="11">
    <source>
        <dbReference type="EMBL" id="KAJ6645600.1"/>
    </source>
</evidence>
<protein>
    <submittedName>
        <fullName evidence="11">Trypsin 3A1</fullName>
    </submittedName>
</protein>
<feature type="signal peptide" evidence="9">
    <location>
        <begin position="1"/>
        <end position="21"/>
    </location>
</feature>
<organism evidence="11 12">
    <name type="scientific">Pseudolycoriella hygida</name>
    <dbReference type="NCBI Taxonomy" id="35572"/>
    <lineage>
        <taxon>Eukaryota</taxon>
        <taxon>Metazoa</taxon>
        <taxon>Ecdysozoa</taxon>
        <taxon>Arthropoda</taxon>
        <taxon>Hexapoda</taxon>
        <taxon>Insecta</taxon>
        <taxon>Pterygota</taxon>
        <taxon>Neoptera</taxon>
        <taxon>Endopterygota</taxon>
        <taxon>Diptera</taxon>
        <taxon>Nematocera</taxon>
        <taxon>Sciaroidea</taxon>
        <taxon>Sciaridae</taxon>
        <taxon>Pseudolycoriella</taxon>
    </lineage>
</organism>
<comment type="caution">
    <text evidence="11">The sequence shown here is derived from an EMBL/GenBank/DDBJ whole genome shotgun (WGS) entry which is preliminary data.</text>
</comment>
<keyword evidence="5 8" id="KW-0720">Serine protease</keyword>
<keyword evidence="3" id="KW-0222">Digestion</keyword>
<dbReference type="OrthoDB" id="10002959at2759"/>
<dbReference type="InterPro" id="IPR001254">
    <property type="entry name" value="Trypsin_dom"/>
</dbReference>
<dbReference type="PRINTS" id="PR00722">
    <property type="entry name" value="CHYMOTRYPSIN"/>
</dbReference>
<evidence type="ECO:0000259" key="10">
    <source>
        <dbReference type="PROSITE" id="PS50240"/>
    </source>
</evidence>
<evidence type="ECO:0000256" key="5">
    <source>
        <dbReference type="ARBA" id="ARBA00022825"/>
    </source>
</evidence>
<dbReference type="CDD" id="cd00190">
    <property type="entry name" value="Tryp_SPc"/>
    <property type="match status" value="1"/>
</dbReference>
<proteinExistence type="inferred from homology"/>
<feature type="chain" id="PRO_5040186288" evidence="9">
    <location>
        <begin position="22"/>
        <end position="276"/>
    </location>
</feature>
<dbReference type="GO" id="GO:0006508">
    <property type="term" value="P:proteolysis"/>
    <property type="evidence" value="ECO:0007669"/>
    <property type="project" value="UniProtKB-KW"/>
</dbReference>
<dbReference type="Gene3D" id="2.40.10.10">
    <property type="entry name" value="Trypsin-like serine proteases"/>
    <property type="match status" value="1"/>
</dbReference>
<dbReference type="SMART" id="SM00020">
    <property type="entry name" value="Tryp_SPc"/>
    <property type="match status" value="1"/>
</dbReference>
<evidence type="ECO:0000256" key="6">
    <source>
        <dbReference type="ARBA" id="ARBA00023157"/>
    </source>
</evidence>
<dbReference type="GO" id="GO:0004252">
    <property type="term" value="F:serine-type endopeptidase activity"/>
    <property type="evidence" value="ECO:0007669"/>
    <property type="project" value="InterPro"/>
</dbReference>
<dbReference type="PROSITE" id="PS50240">
    <property type="entry name" value="TRYPSIN_DOM"/>
    <property type="match status" value="1"/>
</dbReference>
<gene>
    <name evidence="11" type="ORF">Bhyg_00807</name>
</gene>
<evidence type="ECO:0000256" key="9">
    <source>
        <dbReference type="SAM" id="SignalP"/>
    </source>
</evidence>
<keyword evidence="6" id="KW-1015">Disulfide bond</keyword>
<keyword evidence="9" id="KW-0732">Signal</keyword>
<dbReference type="GO" id="GO:0005576">
    <property type="term" value="C:extracellular region"/>
    <property type="evidence" value="ECO:0007669"/>
    <property type="project" value="UniProtKB-SubCell"/>
</dbReference>
<dbReference type="SUPFAM" id="SSF50494">
    <property type="entry name" value="Trypsin-like serine proteases"/>
    <property type="match status" value="1"/>
</dbReference>
<dbReference type="PROSITE" id="PS00134">
    <property type="entry name" value="TRYPSIN_HIS"/>
    <property type="match status" value="1"/>
</dbReference>
<dbReference type="FunFam" id="2.40.10.10:FF:000036">
    <property type="entry name" value="Trypsin beta"/>
    <property type="match status" value="1"/>
</dbReference>
<dbReference type="Pfam" id="PF00089">
    <property type="entry name" value="Trypsin"/>
    <property type="match status" value="1"/>
</dbReference>
<dbReference type="PANTHER" id="PTHR24276:SF91">
    <property type="entry name" value="AT26814P-RELATED"/>
    <property type="match status" value="1"/>
</dbReference>
<comment type="similarity">
    <text evidence="7">Belongs to the peptidase S1 family. CLIP subfamily.</text>
</comment>
<evidence type="ECO:0000256" key="3">
    <source>
        <dbReference type="ARBA" id="ARBA00022757"/>
    </source>
</evidence>
<dbReference type="Proteomes" id="UP001151699">
    <property type="component" value="Chromosome A"/>
</dbReference>
<evidence type="ECO:0000256" key="1">
    <source>
        <dbReference type="ARBA" id="ARBA00004239"/>
    </source>
</evidence>
<dbReference type="InterPro" id="IPR001314">
    <property type="entry name" value="Peptidase_S1A"/>
</dbReference>
<evidence type="ECO:0000256" key="4">
    <source>
        <dbReference type="ARBA" id="ARBA00022801"/>
    </source>
</evidence>